<dbReference type="HOGENOM" id="CLU_1981383_0_0_1"/>
<proteinExistence type="predicted"/>
<dbReference type="RefSeq" id="XP_007737018.1">
    <property type="nucleotide sequence ID" value="XM_007738828.1"/>
</dbReference>
<protein>
    <submittedName>
        <fullName evidence="1">Uncharacterized protein</fullName>
    </submittedName>
</protein>
<dbReference type="AlphaFoldDB" id="W9XPG1"/>
<organism evidence="1 2">
    <name type="scientific">Capronia epimyces CBS 606.96</name>
    <dbReference type="NCBI Taxonomy" id="1182542"/>
    <lineage>
        <taxon>Eukaryota</taxon>
        <taxon>Fungi</taxon>
        <taxon>Dikarya</taxon>
        <taxon>Ascomycota</taxon>
        <taxon>Pezizomycotina</taxon>
        <taxon>Eurotiomycetes</taxon>
        <taxon>Chaetothyriomycetidae</taxon>
        <taxon>Chaetothyriales</taxon>
        <taxon>Herpotrichiellaceae</taxon>
        <taxon>Capronia</taxon>
    </lineage>
</organism>
<keyword evidence="2" id="KW-1185">Reference proteome</keyword>
<evidence type="ECO:0000313" key="1">
    <source>
        <dbReference type="EMBL" id="EXJ79230.1"/>
    </source>
</evidence>
<gene>
    <name evidence="1" type="ORF">A1O3_08731</name>
</gene>
<dbReference type="GeneID" id="19172818"/>
<dbReference type="Gene3D" id="3.90.660.10">
    <property type="match status" value="1"/>
</dbReference>
<accession>W9XPG1</accession>
<dbReference type="EMBL" id="AMGY01000008">
    <property type="protein sequence ID" value="EXJ79230.1"/>
    <property type="molecule type" value="Genomic_DNA"/>
</dbReference>
<dbReference type="Proteomes" id="UP000019478">
    <property type="component" value="Unassembled WGS sequence"/>
</dbReference>
<reference evidence="1 2" key="1">
    <citation type="submission" date="2013-03" db="EMBL/GenBank/DDBJ databases">
        <title>The Genome Sequence of Capronia epimyces CBS 606.96.</title>
        <authorList>
            <consortium name="The Broad Institute Genomics Platform"/>
            <person name="Cuomo C."/>
            <person name="de Hoog S."/>
            <person name="Gorbushina A."/>
            <person name="Walker B."/>
            <person name="Young S.K."/>
            <person name="Zeng Q."/>
            <person name="Gargeya S."/>
            <person name="Fitzgerald M."/>
            <person name="Haas B."/>
            <person name="Abouelleil A."/>
            <person name="Allen A.W."/>
            <person name="Alvarado L."/>
            <person name="Arachchi H.M."/>
            <person name="Berlin A.M."/>
            <person name="Chapman S.B."/>
            <person name="Gainer-Dewar J."/>
            <person name="Goldberg J."/>
            <person name="Griggs A."/>
            <person name="Gujja S."/>
            <person name="Hansen M."/>
            <person name="Howarth C."/>
            <person name="Imamovic A."/>
            <person name="Ireland A."/>
            <person name="Larimer J."/>
            <person name="McCowan C."/>
            <person name="Murphy C."/>
            <person name="Pearson M."/>
            <person name="Poon T.W."/>
            <person name="Priest M."/>
            <person name="Roberts A."/>
            <person name="Saif S."/>
            <person name="Shea T."/>
            <person name="Sisk P."/>
            <person name="Sykes S."/>
            <person name="Wortman J."/>
            <person name="Nusbaum C."/>
            <person name="Birren B."/>
        </authorList>
    </citation>
    <scope>NUCLEOTIDE SEQUENCE [LARGE SCALE GENOMIC DNA]</scope>
    <source>
        <strain evidence="1 2">CBS 606.96</strain>
    </source>
</reference>
<name>W9XPG1_9EURO</name>
<comment type="caution">
    <text evidence="1">The sequence shown here is derived from an EMBL/GenBank/DDBJ whole genome shotgun (WGS) entry which is preliminary data.</text>
</comment>
<sequence length="126" mass="13554">MLSSPGLPMILLSRLHEIRLLSVCPWAHSARSLPFTKRPLGGSKGLSGHGLGMQGFSVQIAFDCSPEDGSCGVILGFMEADKMRYFDGKREEEIQAVVTLRNGSYNAGTTRSSLGAAILPFTHPMS</sequence>
<dbReference type="OrthoDB" id="5046242at2759"/>
<evidence type="ECO:0000313" key="2">
    <source>
        <dbReference type="Proteomes" id="UP000019478"/>
    </source>
</evidence>